<name>A0A8H7VDB6_9FUNG</name>
<accession>A0A8H7VDB6</accession>
<dbReference type="EMBL" id="JAEPRB010000604">
    <property type="protein sequence ID" value="KAG2214627.1"/>
    <property type="molecule type" value="Genomic_DNA"/>
</dbReference>
<evidence type="ECO:0000313" key="2">
    <source>
        <dbReference type="Proteomes" id="UP000646827"/>
    </source>
</evidence>
<protein>
    <submittedName>
        <fullName evidence="1">Uncharacterized protein</fullName>
    </submittedName>
</protein>
<dbReference type="PANTHER" id="PTHR35871:SF1">
    <property type="entry name" value="CXC1-LIKE CYSTEINE CLUSTER ASSOCIATED WITH KDZ TRANSPOSASES DOMAIN-CONTAINING PROTEIN"/>
    <property type="match status" value="1"/>
</dbReference>
<comment type="caution">
    <text evidence="1">The sequence shown here is derived from an EMBL/GenBank/DDBJ whole genome shotgun (WGS) entry which is preliminary data.</text>
</comment>
<organism evidence="1 2">
    <name type="scientific">Circinella minor</name>
    <dbReference type="NCBI Taxonomy" id="1195481"/>
    <lineage>
        <taxon>Eukaryota</taxon>
        <taxon>Fungi</taxon>
        <taxon>Fungi incertae sedis</taxon>
        <taxon>Mucoromycota</taxon>
        <taxon>Mucoromycotina</taxon>
        <taxon>Mucoromycetes</taxon>
        <taxon>Mucorales</taxon>
        <taxon>Lichtheimiaceae</taxon>
        <taxon>Circinella</taxon>
    </lineage>
</organism>
<gene>
    <name evidence="1" type="ORF">INT45_003979</name>
</gene>
<sequence length="294" mass="34594">MVSEFQCPCHGTMRIQGWKSRTFFHAGTNRDGYWTSKDMVKQLKDDAIPLFEKLHPGFPSFYFTTRIYLIFDQSSNHNAYAPSAKIESRFGLKDKILKSVDERVILPGKYMGLKEERIWKLKGLRTILEEHGLGRWEEFEAKKKHWKTNCGKEANFDHTCCPFHMLAAQPDFVAQKTALHEAVNKAGHLFALYPKYHCETNWIERYWGSAKRIARKECSYTYKALSDNLDGFLDQVSPPDSPPLEIRRYYNRCWRYIHAYNDMNSVTEAFKLVEKFTSRRYRSHHSVTSRSDHN</sequence>
<keyword evidence="2" id="KW-1185">Reference proteome</keyword>
<dbReference type="PANTHER" id="PTHR35871">
    <property type="entry name" value="EXPRESSED PROTEIN"/>
    <property type="match status" value="1"/>
</dbReference>
<dbReference type="OrthoDB" id="2285366at2759"/>
<proteinExistence type="predicted"/>
<reference evidence="1 2" key="1">
    <citation type="submission" date="2020-12" db="EMBL/GenBank/DDBJ databases">
        <title>Metabolic potential, ecology and presence of endohyphal bacteria is reflected in genomic diversity of Mucoromycotina.</title>
        <authorList>
            <person name="Muszewska A."/>
            <person name="Okrasinska A."/>
            <person name="Steczkiewicz K."/>
            <person name="Drgas O."/>
            <person name="Orlowska M."/>
            <person name="Perlinska-Lenart U."/>
            <person name="Aleksandrzak-Piekarczyk T."/>
            <person name="Szatraj K."/>
            <person name="Zielenkiewicz U."/>
            <person name="Pilsyk S."/>
            <person name="Malc E."/>
            <person name="Mieczkowski P."/>
            <person name="Kruszewska J.S."/>
            <person name="Biernat P."/>
            <person name="Pawlowska J."/>
        </authorList>
    </citation>
    <scope>NUCLEOTIDE SEQUENCE [LARGE SCALE GENOMIC DNA]</scope>
    <source>
        <strain evidence="1 2">CBS 142.35</strain>
    </source>
</reference>
<dbReference type="AlphaFoldDB" id="A0A8H7VDB6"/>
<dbReference type="InterPro" id="IPR036397">
    <property type="entry name" value="RNaseH_sf"/>
</dbReference>
<dbReference type="GO" id="GO:0003676">
    <property type="term" value="F:nucleic acid binding"/>
    <property type="evidence" value="ECO:0007669"/>
    <property type="project" value="InterPro"/>
</dbReference>
<dbReference type="Proteomes" id="UP000646827">
    <property type="component" value="Unassembled WGS sequence"/>
</dbReference>
<dbReference type="Gene3D" id="3.30.420.10">
    <property type="entry name" value="Ribonuclease H-like superfamily/Ribonuclease H"/>
    <property type="match status" value="1"/>
</dbReference>
<evidence type="ECO:0000313" key="1">
    <source>
        <dbReference type="EMBL" id="KAG2214627.1"/>
    </source>
</evidence>